<dbReference type="GO" id="GO:0016787">
    <property type="term" value="F:hydrolase activity"/>
    <property type="evidence" value="ECO:0007669"/>
    <property type="project" value="UniProtKB-KW"/>
</dbReference>
<keyword evidence="1" id="KW-0479">Metal-binding</keyword>
<dbReference type="InterPro" id="IPR036264">
    <property type="entry name" value="Bact_exopeptidase_dim_dom"/>
</dbReference>
<evidence type="ECO:0000313" key="5">
    <source>
        <dbReference type="Proteomes" id="UP000051181"/>
    </source>
</evidence>
<gene>
    <name evidence="4" type="ORF">FD22_GL001455</name>
</gene>
<evidence type="ECO:0000313" key="4">
    <source>
        <dbReference type="EMBL" id="KRK19011.1"/>
    </source>
</evidence>
<dbReference type="Pfam" id="PF07687">
    <property type="entry name" value="M20_dimer"/>
    <property type="match status" value="1"/>
</dbReference>
<dbReference type="Proteomes" id="UP000051181">
    <property type="component" value="Unassembled WGS sequence"/>
</dbReference>
<dbReference type="Gene3D" id="3.30.70.360">
    <property type="match status" value="1"/>
</dbReference>
<evidence type="ECO:0000256" key="1">
    <source>
        <dbReference type="ARBA" id="ARBA00022723"/>
    </source>
</evidence>
<dbReference type="GeneID" id="65916506"/>
<proteinExistence type="predicted"/>
<dbReference type="EMBL" id="AZCN01000004">
    <property type="protein sequence ID" value="KRK19011.1"/>
    <property type="molecule type" value="Genomic_DNA"/>
</dbReference>
<comment type="caution">
    <text evidence="4">The sequence shown here is derived from an EMBL/GenBank/DDBJ whole genome shotgun (WGS) entry which is preliminary data.</text>
</comment>
<feature type="domain" description="Peptidase M20 dimerisation" evidence="3">
    <location>
        <begin position="177"/>
        <end position="283"/>
    </location>
</feature>
<dbReference type="InterPro" id="IPR050072">
    <property type="entry name" value="Peptidase_M20A"/>
</dbReference>
<dbReference type="SUPFAM" id="SSF53187">
    <property type="entry name" value="Zn-dependent exopeptidases"/>
    <property type="match status" value="1"/>
</dbReference>
<dbReference type="AlphaFoldDB" id="A0A0R1FEX5"/>
<name>A0A0R1FEX5_9LACO</name>
<evidence type="ECO:0000256" key="2">
    <source>
        <dbReference type="ARBA" id="ARBA00022801"/>
    </source>
</evidence>
<dbReference type="GO" id="GO:0046872">
    <property type="term" value="F:metal ion binding"/>
    <property type="evidence" value="ECO:0007669"/>
    <property type="project" value="UniProtKB-KW"/>
</dbReference>
<dbReference type="InterPro" id="IPR011650">
    <property type="entry name" value="Peptidase_M20_dimer"/>
</dbReference>
<dbReference type="RefSeq" id="WP_056943246.1">
    <property type="nucleotide sequence ID" value="NZ_AZCN01000004.1"/>
</dbReference>
<keyword evidence="2" id="KW-0378">Hydrolase</keyword>
<accession>A0A0R1FEX5</accession>
<dbReference type="PATRIC" id="fig|913848.6.peg.1494"/>
<dbReference type="SUPFAM" id="SSF55031">
    <property type="entry name" value="Bacterial exopeptidase dimerisation domain"/>
    <property type="match status" value="1"/>
</dbReference>
<organism evidence="4 5">
    <name type="scientific">Loigolactobacillus coryniformis subsp. coryniformis KCTC 3167 = DSM 20001</name>
    <dbReference type="NCBI Taxonomy" id="913848"/>
    <lineage>
        <taxon>Bacteria</taxon>
        <taxon>Bacillati</taxon>
        <taxon>Bacillota</taxon>
        <taxon>Bacilli</taxon>
        <taxon>Lactobacillales</taxon>
        <taxon>Lactobacillaceae</taxon>
        <taxon>Loigolactobacillus</taxon>
    </lineage>
</organism>
<reference evidence="4 5" key="1">
    <citation type="journal article" date="2015" name="Genome Announc.">
        <title>Expanding the biotechnology potential of lactobacilli through comparative genomics of 213 strains and associated genera.</title>
        <authorList>
            <person name="Sun Z."/>
            <person name="Harris H.M."/>
            <person name="McCann A."/>
            <person name="Guo C."/>
            <person name="Argimon S."/>
            <person name="Zhang W."/>
            <person name="Yang X."/>
            <person name="Jeffery I.B."/>
            <person name="Cooney J.C."/>
            <person name="Kagawa T.F."/>
            <person name="Liu W."/>
            <person name="Song Y."/>
            <person name="Salvetti E."/>
            <person name="Wrobel A."/>
            <person name="Rasinkangas P."/>
            <person name="Parkhill J."/>
            <person name="Rea M.C."/>
            <person name="O'Sullivan O."/>
            <person name="Ritari J."/>
            <person name="Douillard F.P."/>
            <person name="Paul Ross R."/>
            <person name="Yang R."/>
            <person name="Briner A.E."/>
            <person name="Felis G.E."/>
            <person name="de Vos W.M."/>
            <person name="Barrangou R."/>
            <person name="Klaenhammer T.R."/>
            <person name="Caufield P.W."/>
            <person name="Cui Y."/>
            <person name="Zhang H."/>
            <person name="O'Toole P.W."/>
        </authorList>
    </citation>
    <scope>NUCLEOTIDE SEQUENCE [LARGE SCALE GENOMIC DNA]</scope>
    <source>
        <strain evidence="4 5">DSM 20001</strain>
    </source>
</reference>
<dbReference type="eggNOG" id="COG0624">
    <property type="taxonomic scope" value="Bacteria"/>
</dbReference>
<dbReference type="InterPro" id="IPR002933">
    <property type="entry name" value="Peptidase_M20"/>
</dbReference>
<dbReference type="Pfam" id="PF01546">
    <property type="entry name" value="Peptidase_M20"/>
    <property type="match status" value="1"/>
</dbReference>
<sequence>MDPVTLLTSQLVKINSSDPGAYEGTIGDFVTKWLRVNAPTATIEQDAVLPQRYNIRAVLPGKIAHPALVYICHLDTVVLGSDWQKSTPLAGKINAERLYGRGACDMKSGLACALSAFAAIAKQVAAGKQLMRNLVLIATVDEEDYMRGVEQAIATNWVTATDWVLDGEPTNGQIRMAHKGRTWLKLTTQGITAHASTPEKGIDAVAALAAIITKARDAIAALPTHTKLGRSTITFGLIKGGYRPYVVPDHAQVWIDLRLVPPLNTQQVLTIFKQIIATTKQQYPGLNVELTIDGDRPPIEENLASPLLLNLKKAITAVTKTTAQVGVFTGYTDTAVIAGQLNNHNCLSYGPGNLELAHKPDEYVDLADIARCYQVLLKLAEQNLTA</sequence>
<dbReference type="PANTHER" id="PTHR43808">
    <property type="entry name" value="ACETYLORNITHINE DEACETYLASE"/>
    <property type="match status" value="1"/>
</dbReference>
<protein>
    <submittedName>
        <fullName evidence="4">Peptidase M20</fullName>
    </submittedName>
</protein>
<dbReference type="Gene3D" id="3.40.630.10">
    <property type="entry name" value="Zn peptidases"/>
    <property type="match status" value="2"/>
</dbReference>
<evidence type="ECO:0000259" key="3">
    <source>
        <dbReference type="Pfam" id="PF07687"/>
    </source>
</evidence>
<dbReference type="CDD" id="cd08659">
    <property type="entry name" value="M20_ArgE_DapE-like"/>
    <property type="match status" value="1"/>
</dbReference>